<dbReference type="Proteomes" id="UP000193685">
    <property type="component" value="Unassembled WGS sequence"/>
</dbReference>
<evidence type="ECO:0000256" key="3">
    <source>
        <dbReference type="PROSITE-ProRule" id="PRU00221"/>
    </source>
</evidence>
<dbReference type="Pfam" id="PF23627">
    <property type="entry name" value="LisH_WDR26"/>
    <property type="match status" value="1"/>
</dbReference>
<dbReference type="OrthoDB" id="972532at2759"/>
<dbReference type="STRING" id="56484.A0A1Y2F7Q1"/>
<organism evidence="5 6">
    <name type="scientific">Protomyces lactucae-debilis</name>
    <dbReference type="NCBI Taxonomy" id="2754530"/>
    <lineage>
        <taxon>Eukaryota</taxon>
        <taxon>Fungi</taxon>
        <taxon>Dikarya</taxon>
        <taxon>Ascomycota</taxon>
        <taxon>Taphrinomycotina</taxon>
        <taxon>Taphrinomycetes</taxon>
        <taxon>Taphrinales</taxon>
        <taxon>Protomycetaceae</taxon>
        <taxon>Protomyces</taxon>
    </lineage>
</organism>
<protein>
    <submittedName>
        <fullName evidence="5">WD40-repeat-containing domain protein</fullName>
    </submittedName>
</protein>
<dbReference type="SUPFAM" id="SSF50978">
    <property type="entry name" value="WD40 repeat-like"/>
    <property type="match status" value="1"/>
</dbReference>
<dbReference type="PROSITE" id="PS00678">
    <property type="entry name" value="WD_REPEATS_1"/>
    <property type="match status" value="1"/>
</dbReference>
<feature type="domain" description="CTLH" evidence="4">
    <location>
        <begin position="50"/>
        <end position="102"/>
    </location>
</feature>
<dbReference type="PRINTS" id="PR00320">
    <property type="entry name" value="GPROTEINBRPT"/>
</dbReference>
<evidence type="ECO:0000259" key="4">
    <source>
        <dbReference type="PROSITE" id="PS50897"/>
    </source>
</evidence>
<sequence>MKQGQNGHAPKQDEEITRLMIQALGDMGYTGVMHALSDASGVRVESPVVLAFRQAMLSGSWQEALVSLQQLELADAAHHKAVLFLIYEQQFLEQLEQGFSSQALQTLRLQLTPLKHDRARLHFLSSLLMTAPTELCTKASWSGSSGDSRAALLRKVSRYIAPGSMMPERRLQQLLAGERQRQARACHYHTGVRPVSLLAAEHTCDRETFPLVATHILADHMDEVWHVQYSPRGRYLASASRDGQVILYETAGYKIKTRLQSRTLQVGQTSGVSHLAFSADEEMLLSCQQDNTLCIWDLKTGLLLNQLSHLHKEPPSAAVFVPDSSGRFLSGGLDKRIYLFSAAGEVLESLETGRIYDLQCTPDAQYFATIDTNAHLSVYALEGMKRVAQLDMGEELTSLAVSKDGSRLLVNVKPMPTGTAMLHEFSIPSLKRLRTLYEGPMQSQFVVRAGYGGEDEQFVLSGSEDGRIYVWHRESGTLLEQLEEHTQCAGSVCWRPGAQAEWASGSDDGTVRIWQTRSPE</sequence>
<evidence type="ECO:0000256" key="2">
    <source>
        <dbReference type="ARBA" id="ARBA00022737"/>
    </source>
</evidence>
<dbReference type="AlphaFoldDB" id="A0A1Y2F7Q1"/>
<dbReference type="OMA" id="GHISGCV"/>
<dbReference type="SMART" id="SM00320">
    <property type="entry name" value="WD40"/>
    <property type="match status" value="6"/>
</dbReference>
<evidence type="ECO:0000256" key="1">
    <source>
        <dbReference type="ARBA" id="ARBA00022574"/>
    </source>
</evidence>
<dbReference type="InterPro" id="IPR051350">
    <property type="entry name" value="WD_repeat-ST_regulator"/>
</dbReference>
<dbReference type="PANTHER" id="PTHR22838:SF0">
    <property type="entry name" value="WD REPEAT-CONTAINING PROTEIN 26"/>
    <property type="match status" value="1"/>
</dbReference>
<name>A0A1Y2F7Q1_PROLT</name>
<dbReference type="PANTHER" id="PTHR22838">
    <property type="entry name" value="WD REPEAT PROTEIN 26-RELATED"/>
    <property type="match status" value="1"/>
</dbReference>
<dbReference type="InterPro" id="IPR015943">
    <property type="entry name" value="WD40/YVTN_repeat-like_dom_sf"/>
</dbReference>
<feature type="repeat" description="WD" evidence="3">
    <location>
        <begin position="454"/>
        <end position="481"/>
    </location>
</feature>
<dbReference type="InterPro" id="IPR006595">
    <property type="entry name" value="CTLH_C"/>
</dbReference>
<dbReference type="GeneID" id="63786356"/>
<accession>A0A1Y2F7Q1</accession>
<dbReference type="PROSITE" id="PS50294">
    <property type="entry name" value="WD_REPEATS_REGION"/>
    <property type="match status" value="3"/>
</dbReference>
<keyword evidence="2" id="KW-0677">Repeat</keyword>
<dbReference type="EMBL" id="MCFI01000016">
    <property type="protein sequence ID" value="ORY78935.1"/>
    <property type="molecule type" value="Genomic_DNA"/>
</dbReference>
<evidence type="ECO:0000313" key="6">
    <source>
        <dbReference type="Proteomes" id="UP000193685"/>
    </source>
</evidence>
<gene>
    <name evidence="5" type="ORF">BCR37DRAFT_381796</name>
</gene>
<dbReference type="InterPro" id="IPR019775">
    <property type="entry name" value="WD40_repeat_CS"/>
</dbReference>
<dbReference type="CDD" id="cd00200">
    <property type="entry name" value="WD40"/>
    <property type="match status" value="1"/>
</dbReference>
<dbReference type="GO" id="GO:0034657">
    <property type="term" value="C:GID complex"/>
    <property type="evidence" value="ECO:0007669"/>
    <property type="project" value="TreeGrafter"/>
</dbReference>
<dbReference type="GO" id="GO:0043161">
    <property type="term" value="P:proteasome-mediated ubiquitin-dependent protein catabolic process"/>
    <property type="evidence" value="ECO:0007669"/>
    <property type="project" value="TreeGrafter"/>
</dbReference>
<dbReference type="RefSeq" id="XP_040723567.1">
    <property type="nucleotide sequence ID" value="XM_040869757.1"/>
</dbReference>
<dbReference type="InterPro" id="IPR036322">
    <property type="entry name" value="WD40_repeat_dom_sf"/>
</dbReference>
<feature type="repeat" description="WD" evidence="3">
    <location>
        <begin position="265"/>
        <end position="306"/>
    </location>
</feature>
<dbReference type="InterPro" id="IPR020472">
    <property type="entry name" value="WD40_PAC1"/>
</dbReference>
<dbReference type="Gene3D" id="2.130.10.10">
    <property type="entry name" value="YVTN repeat-like/Quinoprotein amine dehydrogenase"/>
    <property type="match status" value="2"/>
</dbReference>
<dbReference type="PROSITE" id="PS50082">
    <property type="entry name" value="WD_REPEATS_2"/>
    <property type="match status" value="4"/>
</dbReference>
<keyword evidence="1 3" id="KW-0853">WD repeat</keyword>
<keyword evidence="6" id="KW-1185">Reference proteome</keyword>
<evidence type="ECO:0000313" key="5">
    <source>
        <dbReference type="EMBL" id="ORY78935.1"/>
    </source>
</evidence>
<dbReference type="PROSITE" id="PS50897">
    <property type="entry name" value="CTLH"/>
    <property type="match status" value="1"/>
</dbReference>
<dbReference type="InterPro" id="IPR001680">
    <property type="entry name" value="WD40_rpt"/>
</dbReference>
<comment type="caution">
    <text evidence="5">The sequence shown here is derived from an EMBL/GenBank/DDBJ whole genome shotgun (WGS) entry which is preliminary data.</text>
</comment>
<reference evidence="5 6" key="1">
    <citation type="submission" date="2016-07" db="EMBL/GenBank/DDBJ databases">
        <title>Pervasive Adenine N6-methylation of Active Genes in Fungi.</title>
        <authorList>
            <consortium name="DOE Joint Genome Institute"/>
            <person name="Mondo S.J."/>
            <person name="Dannebaum R.O."/>
            <person name="Kuo R.C."/>
            <person name="Labutti K."/>
            <person name="Haridas S."/>
            <person name="Kuo A."/>
            <person name="Salamov A."/>
            <person name="Ahrendt S.R."/>
            <person name="Lipzen A."/>
            <person name="Sullivan W."/>
            <person name="Andreopoulos W.B."/>
            <person name="Clum A."/>
            <person name="Lindquist E."/>
            <person name="Daum C."/>
            <person name="Ramamoorthy G.K."/>
            <person name="Gryganskyi A."/>
            <person name="Culley D."/>
            <person name="Magnuson J.K."/>
            <person name="James T.Y."/>
            <person name="O'Malley M.A."/>
            <person name="Stajich J.E."/>
            <person name="Spatafora J.W."/>
            <person name="Visel A."/>
            <person name="Grigoriev I.V."/>
        </authorList>
    </citation>
    <scope>NUCLEOTIDE SEQUENCE [LARGE SCALE GENOMIC DNA]</scope>
    <source>
        <strain evidence="5 6">12-1054</strain>
    </source>
</reference>
<feature type="repeat" description="WD" evidence="3">
    <location>
        <begin position="482"/>
        <end position="520"/>
    </location>
</feature>
<dbReference type="Pfam" id="PF00400">
    <property type="entry name" value="WD40"/>
    <property type="match status" value="4"/>
</dbReference>
<feature type="repeat" description="WD" evidence="3">
    <location>
        <begin position="217"/>
        <end position="249"/>
    </location>
</feature>
<proteinExistence type="predicted"/>